<name>A0A9W7D603_9STRA</name>
<proteinExistence type="predicted"/>
<gene>
    <name evidence="2" type="ORF">Pfra01_002695100</name>
</gene>
<feature type="region of interest" description="Disordered" evidence="1">
    <location>
        <begin position="134"/>
        <end position="168"/>
    </location>
</feature>
<evidence type="ECO:0000313" key="3">
    <source>
        <dbReference type="Proteomes" id="UP001165121"/>
    </source>
</evidence>
<dbReference type="EMBL" id="BSXT01006058">
    <property type="protein sequence ID" value="GMF61869.1"/>
    <property type="molecule type" value="Genomic_DNA"/>
</dbReference>
<sequence>MEVDRYQQLADLVGVELRKVLDERQTRTSVHNAAAEIKQTVENSIQAIIATVHDAVNYASSQEPIVAHATSRSNQPADTDCDEDDDRSEEDCILQRRMREALVQAQTNFNTRIKEEHIQNADTCPASVTIETTPSTKITSSENRTDGRQRPIRGSTSRGSKYRGRGTGLRALSVQIQQQVANRAEASAQRYDTHS</sequence>
<protein>
    <submittedName>
        <fullName evidence="2">Unnamed protein product</fullName>
    </submittedName>
</protein>
<dbReference type="Proteomes" id="UP001165121">
    <property type="component" value="Unassembled WGS sequence"/>
</dbReference>
<feature type="compositionally biased region" description="Acidic residues" evidence="1">
    <location>
        <begin position="79"/>
        <end position="88"/>
    </location>
</feature>
<reference evidence="2" key="1">
    <citation type="submission" date="2023-04" db="EMBL/GenBank/DDBJ databases">
        <title>Phytophthora fragariaefolia NBRC 109709.</title>
        <authorList>
            <person name="Ichikawa N."/>
            <person name="Sato H."/>
            <person name="Tonouchi N."/>
        </authorList>
    </citation>
    <scope>NUCLEOTIDE SEQUENCE</scope>
    <source>
        <strain evidence="2">NBRC 109709</strain>
    </source>
</reference>
<comment type="caution">
    <text evidence="2">The sequence shown here is derived from an EMBL/GenBank/DDBJ whole genome shotgun (WGS) entry which is preliminary data.</text>
</comment>
<evidence type="ECO:0000256" key="1">
    <source>
        <dbReference type="SAM" id="MobiDB-lite"/>
    </source>
</evidence>
<keyword evidence="3" id="KW-1185">Reference proteome</keyword>
<dbReference type="AlphaFoldDB" id="A0A9W7D603"/>
<evidence type="ECO:0000313" key="2">
    <source>
        <dbReference type="EMBL" id="GMF61869.1"/>
    </source>
</evidence>
<feature type="region of interest" description="Disordered" evidence="1">
    <location>
        <begin position="67"/>
        <end position="88"/>
    </location>
</feature>
<organism evidence="2 3">
    <name type="scientific">Phytophthora fragariaefolia</name>
    <dbReference type="NCBI Taxonomy" id="1490495"/>
    <lineage>
        <taxon>Eukaryota</taxon>
        <taxon>Sar</taxon>
        <taxon>Stramenopiles</taxon>
        <taxon>Oomycota</taxon>
        <taxon>Peronosporomycetes</taxon>
        <taxon>Peronosporales</taxon>
        <taxon>Peronosporaceae</taxon>
        <taxon>Phytophthora</taxon>
    </lineage>
</organism>
<accession>A0A9W7D603</accession>